<dbReference type="GO" id="GO:0016567">
    <property type="term" value="P:protein ubiquitination"/>
    <property type="evidence" value="ECO:0007669"/>
    <property type="project" value="InterPro"/>
</dbReference>
<evidence type="ECO:0000259" key="1">
    <source>
        <dbReference type="PROSITE" id="PS51698"/>
    </source>
</evidence>
<evidence type="ECO:0000313" key="2">
    <source>
        <dbReference type="Ensembl" id="ENSCINP00000021916.2"/>
    </source>
</evidence>
<dbReference type="Pfam" id="PF04564">
    <property type="entry name" value="U-box"/>
    <property type="match status" value="1"/>
</dbReference>
<dbReference type="Proteomes" id="UP000008144">
    <property type="component" value="Chromosome 2"/>
</dbReference>
<dbReference type="PANTHER" id="PTHR13492:SF2">
    <property type="entry name" value="RING FINGER PROTEIN 37"/>
    <property type="match status" value="1"/>
</dbReference>
<dbReference type="GeneTree" id="ENSGT00510000049555"/>
<dbReference type="InterPro" id="IPR003613">
    <property type="entry name" value="Ubox_domain"/>
</dbReference>
<feature type="domain" description="U-box" evidence="1">
    <location>
        <begin position="229"/>
        <end position="259"/>
    </location>
</feature>
<evidence type="ECO:0000313" key="3">
    <source>
        <dbReference type="Proteomes" id="UP000008144"/>
    </source>
</evidence>
<dbReference type="Ensembl" id="ENSCINT00000022162.2">
    <property type="protein sequence ID" value="ENSCINP00000021916.2"/>
    <property type="gene ID" value="ENSCING00000010094.3"/>
</dbReference>
<dbReference type="InParanoid" id="F6XI02"/>
<proteinExistence type="predicted"/>
<dbReference type="PANTHER" id="PTHR13492">
    <property type="entry name" value="RING FINGER PROTEIN 37"/>
    <property type="match status" value="1"/>
</dbReference>
<dbReference type="AlphaFoldDB" id="F6XI02"/>
<accession>F6XI02</accession>
<dbReference type="HOGENOM" id="CLU_1051820_0_0_1"/>
<dbReference type="STRING" id="7719.ENSCINP00000021916"/>
<dbReference type="Gene3D" id="3.30.40.10">
    <property type="entry name" value="Zinc/RING finger domain, C3HC4 (zinc finger)"/>
    <property type="match status" value="1"/>
</dbReference>
<reference evidence="3" key="1">
    <citation type="journal article" date="2002" name="Science">
        <title>The draft genome of Ciona intestinalis: insights into chordate and vertebrate origins.</title>
        <authorList>
            <person name="Dehal P."/>
            <person name="Satou Y."/>
            <person name="Campbell R.K."/>
            <person name="Chapman J."/>
            <person name="Degnan B."/>
            <person name="De Tomaso A."/>
            <person name="Davidson B."/>
            <person name="Di Gregorio A."/>
            <person name="Gelpke M."/>
            <person name="Goodstein D.M."/>
            <person name="Harafuji N."/>
            <person name="Hastings K.E."/>
            <person name="Ho I."/>
            <person name="Hotta K."/>
            <person name="Huang W."/>
            <person name="Kawashima T."/>
            <person name="Lemaire P."/>
            <person name="Martinez D."/>
            <person name="Meinertzhagen I.A."/>
            <person name="Necula S."/>
            <person name="Nonaka M."/>
            <person name="Putnam N."/>
            <person name="Rash S."/>
            <person name="Saiga H."/>
            <person name="Satake M."/>
            <person name="Terry A."/>
            <person name="Yamada L."/>
            <person name="Wang H.G."/>
            <person name="Awazu S."/>
            <person name="Azumi K."/>
            <person name="Boore J."/>
            <person name="Branno M."/>
            <person name="Chin-Bow S."/>
            <person name="DeSantis R."/>
            <person name="Doyle S."/>
            <person name="Francino P."/>
            <person name="Keys D.N."/>
            <person name="Haga S."/>
            <person name="Hayashi H."/>
            <person name="Hino K."/>
            <person name="Imai K.S."/>
            <person name="Inaba K."/>
            <person name="Kano S."/>
            <person name="Kobayashi K."/>
            <person name="Kobayashi M."/>
            <person name="Lee B.I."/>
            <person name="Makabe K.W."/>
            <person name="Manohar C."/>
            <person name="Matassi G."/>
            <person name="Medina M."/>
            <person name="Mochizuki Y."/>
            <person name="Mount S."/>
            <person name="Morishita T."/>
            <person name="Miura S."/>
            <person name="Nakayama A."/>
            <person name="Nishizaka S."/>
            <person name="Nomoto H."/>
            <person name="Ohta F."/>
            <person name="Oishi K."/>
            <person name="Rigoutsos I."/>
            <person name="Sano M."/>
            <person name="Sasaki A."/>
            <person name="Sasakura Y."/>
            <person name="Shoguchi E."/>
            <person name="Shin-i T."/>
            <person name="Spagnuolo A."/>
            <person name="Stainier D."/>
            <person name="Suzuki M.M."/>
            <person name="Tassy O."/>
            <person name="Takatori N."/>
            <person name="Tokuoka M."/>
            <person name="Yagi K."/>
            <person name="Yoshizaki F."/>
            <person name="Wada S."/>
            <person name="Zhang C."/>
            <person name="Hyatt P.D."/>
            <person name="Larimer F."/>
            <person name="Detter C."/>
            <person name="Doggett N."/>
            <person name="Glavina T."/>
            <person name="Hawkins T."/>
            <person name="Richardson P."/>
            <person name="Lucas S."/>
            <person name="Kohara Y."/>
            <person name="Levine M."/>
            <person name="Satoh N."/>
            <person name="Rokhsar D.S."/>
        </authorList>
    </citation>
    <scope>NUCLEOTIDE SEQUENCE [LARGE SCALE GENOMIC DNA]</scope>
</reference>
<dbReference type="EMBL" id="EAAA01001485">
    <property type="status" value="NOT_ANNOTATED_CDS"/>
    <property type="molecule type" value="Genomic_DNA"/>
</dbReference>
<dbReference type="SUPFAM" id="SSF57850">
    <property type="entry name" value="RING/U-box"/>
    <property type="match status" value="1"/>
</dbReference>
<reference evidence="2" key="4">
    <citation type="submission" date="2025-09" db="UniProtKB">
        <authorList>
            <consortium name="Ensembl"/>
        </authorList>
    </citation>
    <scope>IDENTIFICATION</scope>
</reference>
<keyword evidence="3" id="KW-1185">Reference proteome</keyword>
<dbReference type="Pfam" id="PF19318">
    <property type="entry name" value="DUF5918"/>
    <property type="match status" value="1"/>
</dbReference>
<dbReference type="GO" id="GO:0004842">
    <property type="term" value="F:ubiquitin-protein transferase activity"/>
    <property type="evidence" value="ECO:0007669"/>
    <property type="project" value="InterPro"/>
</dbReference>
<dbReference type="InterPro" id="IPR045696">
    <property type="entry name" value="Ubox5_N"/>
</dbReference>
<organism evidence="2 3">
    <name type="scientific">Ciona intestinalis</name>
    <name type="common">Transparent sea squirt</name>
    <name type="synonym">Ascidia intestinalis</name>
    <dbReference type="NCBI Taxonomy" id="7719"/>
    <lineage>
        <taxon>Eukaryota</taxon>
        <taxon>Metazoa</taxon>
        <taxon>Chordata</taxon>
        <taxon>Tunicata</taxon>
        <taxon>Ascidiacea</taxon>
        <taxon>Phlebobranchia</taxon>
        <taxon>Cionidae</taxon>
        <taxon>Ciona</taxon>
    </lineage>
</organism>
<dbReference type="InterPro" id="IPR039847">
    <property type="entry name" value="Ubox5"/>
</dbReference>
<reference evidence="2" key="2">
    <citation type="journal article" date="2008" name="Genome Biol.">
        <title>Improved genome assembly and evidence-based global gene model set for the chordate Ciona intestinalis: new insight into intron and operon populations.</title>
        <authorList>
            <person name="Satou Y."/>
            <person name="Mineta K."/>
            <person name="Ogasawara M."/>
            <person name="Sasakura Y."/>
            <person name="Shoguchi E."/>
            <person name="Ueno K."/>
            <person name="Yamada L."/>
            <person name="Matsumoto J."/>
            <person name="Wasserscheid J."/>
            <person name="Dewar K."/>
            <person name="Wiley G.B."/>
            <person name="Macmil S.L."/>
            <person name="Roe B.A."/>
            <person name="Zeller R.W."/>
            <person name="Hastings K.E."/>
            <person name="Lemaire P."/>
            <person name="Lindquist E."/>
            <person name="Endo T."/>
            <person name="Hotta K."/>
            <person name="Inaba K."/>
        </authorList>
    </citation>
    <scope>NUCLEOTIDE SEQUENCE [LARGE SCALE GENOMIC DNA]</scope>
    <source>
        <strain evidence="2">wild type</strain>
    </source>
</reference>
<protein>
    <recommendedName>
        <fullName evidence="1">U-box domain-containing protein</fullName>
    </recommendedName>
</protein>
<reference evidence="2" key="3">
    <citation type="submission" date="2025-08" db="UniProtKB">
        <authorList>
            <consortium name="Ensembl"/>
        </authorList>
    </citation>
    <scope>IDENTIFICATION</scope>
</reference>
<name>F6XI02_CIOIN</name>
<sequence>MSMNFCHLYLSTTITSSCLCSDGYEAENLLSSTQPNGFQAERFARPPAYITVTFPIPIQLDRITVRPWVGQQCVKDLQLYIARINRSNALKSVSPDEVKYKAGRAVLSTPVEVSFVNKHYRAVRCLEKGENEVKQSGIIVDVQGNMDGILAIKLGIISMLTGTVPSIGGLSIWGKPSNKCKRNLANSVIQKWLQNQNLPQCTLINNSITVLPTLTNKDESDNESADKTEIPKQFVDPIVCSVMRNPVLLPSGHTVDQHT</sequence>
<dbReference type="PROSITE" id="PS51698">
    <property type="entry name" value="U_BOX"/>
    <property type="match status" value="1"/>
</dbReference>
<dbReference type="InterPro" id="IPR013083">
    <property type="entry name" value="Znf_RING/FYVE/PHD"/>
</dbReference>
<dbReference type="OMA" id="PNEAINN"/>